<evidence type="ECO:0000313" key="5">
    <source>
        <dbReference type="Proteomes" id="UP000660668"/>
    </source>
</evidence>
<dbReference type="AlphaFoldDB" id="A0A930VKN6"/>
<evidence type="ECO:0000256" key="1">
    <source>
        <dbReference type="ARBA" id="ARBA00004370"/>
    </source>
</evidence>
<evidence type="ECO:0000259" key="3">
    <source>
        <dbReference type="Pfam" id="PF00144"/>
    </source>
</evidence>
<reference evidence="4" key="1">
    <citation type="submission" date="2020-11" db="EMBL/GenBank/DDBJ databases">
        <title>Nocardioides cynanchi sp. nov., isolated from soil of rhizosphere of Cynanchum wilfordii.</title>
        <authorList>
            <person name="Lee J.-S."/>
            <person name="Suh M.K."/>
            <person name="Kim J.-S."/>
        </authorList>
    </citation>
    <scope>NUCLEOTIDE SEQUENCE</scope>
    <source>
        <strain evidence="4">KCTC 19276</strain>
    </source>
</reference>
<dbReference type="Proteomes" id="UP000660668">
    <property type="component" value="Unassembled WGS sequence"/>
</dbReference>
<evidence type="ECO:0000256" key="2">
    <source>
        <dbReference type="ARBA" id="ARBA00023136"/>
    </source>
</evidence>
<dbReference type="InterPro" id="IPR012338">
    <property type="entry name" value="Beta-lactam/transpept-like"/>
</dbReference>
<feature type="domain" description="Beta-lactamase-related" evidence="3">
    <location>
        <begin position="6"/>
        <end position="300"/>
    </location>
</feature>
<proteinExistence type="predicted"/>
<sequence length="314" mass="33887">MVRVDRDGTVEIDAAYGLADRAHTIAMTTDTQLGMASGSKTFTAVVVLKLVEDGLLDLSMPARALLGRDLPLIADDVTVEHLLCHRSGIGDYLDEDVLDSDDYPMPVSVHRLVRTEDFVPILDGYPTKFPAGERFSYCNGGYVVLALLAERASGRSYQDLVRDIVCKPAGMSSTDFLRSDSLPGTAALGYVEVDGYWRTNVFHLPVVATGDGGVYTTGADITRFWDALMTGRLIGQETRHTMLTPRSPVDEDGDGYALGCWARPGPGIVQMSGGDAGVRFWSRHDPRDGSTITVIGNSGASSRPLVKVLDDLLS</sequence>
<protein>
    <submittedName>
        <fullName evidence="4">Beta-lactamase family protein</fullName>
    </submittedName>
</protein>
<gene>
    <name evidence="4" type="ORF">ISU10_16120</name>
</gene>
<dbReference type="PANTHER" id="PTHR46825">
    <property type="entry name" value="D-ALANYL-D-ALANINE-CARBOXYPEPTIDASE/ENDOPEPTIDASE AMPH"/>
    <property type="match status" value="1"/>
</dbReference>
<accession>A0A930VKN6</accession>
<keyword evidence="2" id="KW-0472">Membrane</keyword>
<dbReference type="Gene3D" id="3.40.710.10">
    <property type="entry name" value="DD-peptidase/beta-lactamase superfamily"/>
    <property type="match status" value="1"/>
</dbReference>
<keyword evidence="5" id="KW-1185">Reference proteome</keyword>
<comment type="caution">
    <text evidence="4">The sequence shown here is derived from an EMBL/GenBank/DDBJ whole genome shotgun (WGS) entry which is preliminary data.</text>
</comment>
<organism evidence="4 5">
    <name type="scientific">Nocardioides agariphilus</name>
    <dbReference type="NCBI Taxonomy" id="433664"/>
    <lineage>
        <taxon>Bacteria</taxon>
        <taxon>Bacillati</taxon>
        <taxon>Actinomycetota</taxon>
        <taxon>Actinomycetes</taxon>
        <taxon>Propionibacteriales</taxon>
        <taxon>Nocardioidaceae</taxon>
        <taxon>Nocardioides</taxon>
    </lineage>
</organism>
<dbReference type="InterPro" id="IPR001466">
    <property type="entry name" value="Beta-lactam-related"/>
</dbReference>
<dbReference type="SUPFAM" id="SSF56601">
    <property type="entry name" value="beta-lactamase/transpeptidase-like"/>
    <property type="match status" value="1"/>
</dbReference>
<evidence type="ECO:0000313" key="4">
    <source>
        <dbReference type="EMBL" id="MBF4769294.1"/>
    </source>
</evidence>
<dbReference type="GO" id="GO:0016020">
    <property type="term" value="C:membrane"/>
    <property type="evidence" value="ECO:0007669"/>
    <property type="project" value="UniProtKB-SubCell"/>
</dbReference>
<dbReference type="Pfam" id="PF00144">
    <property type="entry name" value="Beta-lactamase"/>
    <property type="match status" value="1"/>
</dbReference>
<dbReference type="PANTHER" id="PTHR46825:SF11">
    <property type="entry name" value="PENICILLIN-BINDING PROTEIN 4"/>
    <property type="match status" value="1"/>
</dbReference>
<dbReference type="EMBL" id="JADKPO010000023">
    <property type="protein sequence ID" value="MBF4769294.1"/>
    <property type="molecule type" value="Genomic_DNA"/>
</dbReference>
<name>A0A930VKN6_9ACTN</name>
<comment type="subcellular location">
    <subcellularLocation>
        <location evidence="1">Membrane</location>
    </subcellularLocation>
</comment>
<dbReference type="InterPro" id="IPR050491">
    <property type="entry name" value="AmpC-like"/>
</dbReference>